<dbReference type="InterPro" id="IPR011989">
    <property type="entry name" value="ARM-like"/>
</dbReference>
<evidence type="ECO:0000256" key="1">
    <source>
        <dbReference type="SAM" id="SignalP"/>
    </source>
</evidence>
<dbReference type="EMBL" id="AWVH01000023">
    <property type="protein sequence ID" value="ERJ93694.1"/>
    <property type="molecule type" value="Genomic_DNA"/>
</dbReference>
<reference evidence="2 3" key="1">
    <citation type="submission" date="2013-08" db="EMBL/GenBank/DDBJ databases">
        <authorList>
            <person name="Weinstock G."/>
            <person name="Sodergren E."/>
            <person name="Wylie T."/>
            <person name="Fulton L."/>
            <person name="Fulton R."/>
            <person name="Fronick C."/>
            <person name="O'Laughlin M."/>
            <person name="Godfrey J."/>
            <person name="Miner T."/>
            <person name="Herter B."/>
            <person name="Appelbaum E."/>
            <person name="Cordes M."/>
            <person name="Lek S."/>
            <person name="Wollam A."/>
            <person name="Pepin K.H."/>
            <person name="Palsikar V.B."/>
            <person name="Mitreva M."/>
            <person name="Wilson R.K."/>
        </authorList>
    </citation>
    <scope>NUCLEOTIDE SEQUENCE [LARGE SCALE GENOMIC DNA]</scope>
    <source>
        <strain evidence="2 3">ATCC 700332</strain>
    </source>
</reference>
<accession>A0ABN0P043</accession>
<keyword evidence="1" id="KW-0732">Signal</keyword>
<evidence type="ECO:0000313" key="3">
    <source>
        <dbReference type="Proteomes" id="UP000016649"/>
    </source>
</evidence>
<organism evidence="2 3">
    <name type="scientific">Treponema lecithinolyticum ATCC 700332</name>
    <dbReference type="NCBI Taxonomy" id="1321815"/>
    <lineage>
        <taxon>Bacteria</taxon>
        <taxon>Pseudomonadati</taxon>
        <taxon>Spirochaetota</taxon>
        <taxon>Spirochaetia</taxon>
        <taxon>Spirochaetales</taxon>
        <taxon>Treponemataceae</taxon>
        <taxon>Treponema</taxon>
    </lineage>
</organism>
<evidence type="ECO:0008006" key="4">
    <source>
        <dbReference type="Google" id="ProtNLM"/>
    </source>
</evidence>
<feature type="chain" id="PRO_5046102981" description="HEAT repeat domain-containing protein" evidence="1">
    <location>
        <begin position="22"/>
        <end position="235"/>
    </location>
</feature>
<keyword evidence="3" id="KW-1185">Reference proteome</keyword>
<sequence>MKLSKTALCFAAACMILSSLAAQEEKRSEVTVEEEYFGSNEDMIISEMSQVDDYETKLLTLQYIKTALDAGRSSPAIEASLQNMAGEGVFNESRTGRRQTNNYTEVRRQACIMLGQTSGLSDEQLKARKDTIMRLLRDEGEPMVLSAAIYALGNIGINNNDDVVDQIAMIHKRFSILNPTDSLAYSVLDAFGKLAPTVKNSSSFVETVASIATNYSYVIPVRQKAKELLFSLKNN</sequence>
<feature type="signal peptide" evidence="1">
    <location>
        <begin position="1"/>
        <end position="21"/>
    </location>
</feature>
<evidence type="ECO:0000313" key="2">
    <source>
        <dbReference type="EMBL" id="ERJ93694.1"/>
    </source>
</evidence>
<dbReference type="RefSeq" id="WP_021687007.1">
    <property type="nucleotide sequence ID" value="NZ_KI260564.1"/>
</dbReference>
<name>A0ABN0P043_TRELE</name>
<dbReference type="Gene3D" id="1.25.10.10">
    <property type="entry name" value="Leucine-rich Repeat Variant"/>
    <property type="match status" value="1"/>
</dbReference>
<proteinExistence type="predicted"/>
<protein>
    <recommendedName>
        <fullName evidence="4">HEAT repeat domain-containing protein</fullName>
    </recommendedName>
</protein>
<dbReference type="Proteomes" id="UP000016649">
    <property type="component" value="Unassembled WGS sequence"/>
</dbReference>
<gene>
    <name evidence="2" type="ORF">HMPREF9193_00788</name>
</gene>
<comment type="caution">
    <text evidence="2">The sequence shown here is derived from an EMBL/GenBank/DDBJ whole genome shotgun (WGS) entry which is preliminary data.</text>
</comment>
<dbReference type="SUPFAM" id="SSF48371">
    <property type="entry name" value="ARM repeat"/>
    <property type="match status" value="1"/>
</dbReference>
<dbReference type="InterPro" id="IPR016024">
    <property type="entry name" value="ARM-type_fold"/>
</dbReference>